<name>A0A8D8ZCS5_9HEMI</name>
<proteinExistence type="predicted"/>
<feature type="transmembrane region" description="Helical" evidence="1">
    <location>
        <begin position="90"/>
        <end position="107"/>
    </location>
</feature>
<keyword evidence="1" id="KW-0472">Membrane</keyword>
<dbReference type="EMBL" id="HBUF01452873">
    <property type="protein sequence ID" value="CAG6743722.1"/>
    <property type="molecule type" value="Transcribed_RNA"/>
</dbReference>
<sequence length="218" mass="26195">MYADLWFVGVHNTCIVLKCTRSTKLKEPIIIYTLYFYHRGSVAQFHLHRHIPPFSTSSYFTFSPFLLCYVFFIMLLLLLFSFLYKYFNRIFSSIMLCCFSFFFSYLARNMGRYYYFHFSFSLFFMFSFPFSCSSFSLFVPIMLSFLFFLFFYFSHQPFLQCSLHVYLGTKLGTNSYLLVERPSKYILNAKKKQNELMNLKVSLEKVEEKTKRDISREG</sequence>
<dbReference type="AlphaFoldDB" id="A0A8D8ZCS5"/>
<evidence type="ECO:0000313" key="2">
    <source>
        <dbReference type="EMBL" id="CAG6743722.1"/>
    </source>
</evidence>
<organism evidence="2">
    <name type="scientific">Cacopsylla melanoneura</name>
    <dbReference type="NCBI Taxonomy" id="428564"/>
    <lineage>
        <taxon>Eukaryota</taxon>
        <taxon>Metazoa</taxon>
        <taxon>Ecdysozoa</taxon>
        <taxon>Arthropoda</taxon>
        <taxon>Hexapoda</taxon>
        <taxon>Insecta</taxon>
        <taxon>Pterygota</taxon>
        <taxon>Neoptera</taxon>
        <taxon>Paraneoptera</taxon>
        <taxon>Hemiptera</taxon>
        <taxon>Sternorrhyncha</taxon>
        <taxon>Psylloidea</taxon>
        <taxon>Psyllidae</taxon>
        <taxon>Psyllinae</taxon>
        <taxon>Cacopsylla</taxon>
    </lineage>
</organism>
<feature type="transmembrane region" description="Helical" evidence="1">
    <location>
        <begin position="137"/>
        <end position="154"/>
    </location>
</feature>
<keyword evidence="1" id="KW-0812">Transmembrane</keyword>
<reference evidence="2" key="1">
    <citation type="submission" date="2021-05" db="EMBL/GenBank/DDBJ databases">
        <authorList>
            <person name="Alioto T."/>
            <person name="Alioto T."/>
            <person name="Gomez Garrido J."/>
        </authorList>
    </citation>
    <scope>NUCLEOTIDE SEQUENCE</scope>
</reference>
<evidence type="ECO:0000256" key="1">
    <source>
        <dbReference type="SAM" id="Phobius"/>
    </source>
</evidence>
<keyword evidence="1" id="KW-1133">Transmembrane helix</keyword>
<feature type="transmembrane region" description="Helical" evidence="1">
    <location>
        <begin position="59"/>
        <end position="84"/>
    </location>
</feature>
<accession>A0A8D8ZCS5</accession>
<protein>
    <submittedName>
        <fullName evidence="2">Uncharacterized protein</fullName>
    </submittedName>
</protein>